<evidence type="ECO:0000256" key="14">
    <source>
        <dbReference type="ARBA" id="ARBA00023159"/>
    </source>
</evidence>
<sequence>MSFDTIPRDLRNLRACLLCSLIKSVDQFENDGCENCEQYLMMKHDRDKVYDCTSSNFDGIISLMNPSSSWVAKWQKINRKVKGVYAISVTGTLPSQIINELATVGVRVSLENASGAEIALSQNNNEVHIYSWANEQWHKSHSLLAHDLPVTGIDWAPETNRIVTCSQDKNAFVWTFDGVKWNPDLVLVRLSRAATCVKWSPSEAKFAVGSGSKLVSVCFYEKENNWWISTQIKKSIRSTVNSIDWHPNNVLLAVGSCDFKTRIFSAYVKEVDGDKPGPNPWVAKVPAFGNVVCEFSDGGKNFLYRGWIHCVKFSPSGNRLCWVRHDSSIAVVDATSVEKWESALLVLN</sequence>
<keyword evidence="6" id="KW-0963">Cytoplasm</keyword>
<feature type="domain" description="Spt4/RpoE2 zinc finger" evidence="24">
    <location>
        <begin position="13"/>
        <end position="90"/>
    </location>
</feature>
<evidence type="ECO:0000256" key="23">
    <source>
        <dbReference type="PROSITE-ProRule" id="PRU00221"/>
    </source>
</evidence>
<evidence type="ECO:0000256" key="8">
    <source>
        <dbReference type="ARBA" id="ARBA00022574"/>
    </source>
</evidence>
<dbReference type="Pfam" id="PF06093">
    <property type="entry name" value="Spt4"/>
    <property type="match status" value="1"/>
</dbReference>
<keyword evidence="16" id="KW-0009">Actin-binding</keyword>
<name>A0A183IMI2_9BILA</name>
<dbReference type="SUPFAM" id="SSF50978">
    <property type="entry name" value="WD40 repeat-like"/>
    <property type="match status" value="1"/>
</dbReference>
<keyword evidence="8 23" id="KW-0853">WD repeat</keyword>
<evidence type="ECO:0000256" key="19">
    <source>
        <dbReference type="ARBA" id="ARBA00041244"/>
    </source>
</evidence>
<dbReference type="GO" id="GO:0005634">
    <property type="term" value="C:nucleus"/>
    <property type="evidence" value="ECO:0007669"/>
    <property type="project" value="UniProtKB-SubCell"/>
</dbReference>
<dbReference type="AlphaFoldDB" id="A0A183IMI2"/>
<dbReference type="GO" id="GO:0005885">
    <property type="term" value="C:Arp2/3 protein complex"/>
    <property type="evidence" value="ECO:0007669"/>
    <property type="project" value="InterPro"/>
</dbReference>
<dbReference type="CDD" id="cd07973">
    <property type="entry name" value="Spt4"/>
    <property type="match status" value="1"/>
</dbReference>
<dbReference type="GO" id="GO:0008270">
    <property type="term" value="F:zinc ion binding"/>
    <property type="evidence" value="ECO:0007669"/>
    <property type="project" value="UniProtKB-KW"/>
</dbReference>
<dbReference type="WBParaSite" id="SBAD_0000502601-mRNA-1">
    <property type="protein sequence ID" value="SBAD_0000502601-mRNA-1"/>
    <property type="gene ID" value="SBAD_0000502601"/>
</dbReference>
<proteinExistence type="inferred from homology"/>
<reference evidence="27" key="1">
    <citation type="submission" date="2016-06" db="UniProtKB">
        <authorList>
            <consortium name="WormBaseParasite"/>
        </authorList>
    </citation>
    <scope>IDENTIFICATION</scope>
</reference>
<dbReference type="InterPro" id="IPR001680">
    <property type="entry name" value="WD40_rpt"/>
</dbReference>
<organism evidence="27">
    <name type="scientific">Soboliphyme baturini</name>
    <dbReference type="NCBI Taxonomy" id="241478"/>
    <lineage>
        <taxon>Eukaryota</taxon>
        <taxon>Metazoa</taxon>
        <taxon>Ecdysozoa</taxon>
        <taxon>Nematoda</taxon>
        <taxon>Enoplea</taxon>
        <taxon>Dorylaimia</taxon>
        <taxon>Dioctophymatida</taxon>
        <taxon>Dioctophymatoidea</taxon>
        <taxon>Soboliphymatidae</taxon>
        <taxon>Soboliphyme</taxon>
    </lineage>
</organism>
<accession>A0A183IMI2</accession>
<dbReference type="GO" id="GO:0051015">
    <property type="term" value="F:actin filament binding"/>
    <property type="evidence" value="ECO:0007669"/>
    <property type="project" value="TreeGrafter"/>
</dbReference>
<evidence type="ECO:0000256" key="10">
    <source>
        <dbReference type="ARBA" id="ARBA00022737"/>
    </source>
</evidence>
<dbReference type="InterPro" id="IPR029040">
    <property type="entry name" value="RPABC4/Spt4"/>
</dbReference>
<evidence type="ECO:0000313" key="25">
    <source>
        <dbReference type="EMBL" id="VDP05500.1"/>
    </source>
</evidence>
<reference evidence="25 26" key="2">
    <citation type="submission" date="2018-11" db="EMBL/GenBank/DDBJ databases">
        <authorList>
            <consortium name="Pathogen Informatics"/>
        </authorList>
    </citation>
    <scope>NUCLEOTIDE SEQUENCE [LARGE SCALE GENOMIC DNA]</scope>
</reference>
<dbReference type="InterPro" id="IPR038510">
    <property type="entry name" value="Spt4_sf"/>
</dbReference>
<evidence type="ECO:0000259" key="24">
    <source>
        <dbReference type="SMART" id="SM01389"/>
    </source>
</evidence>
<evidence type="ECO:0000313" key="27">
    <source>
        <dbReference type="WBParaSite" id="SBAD_0000502601-mRNA-1"/>
    </source>
</evidence>
<evidence type="ECO:0000256" key="6">
    <source>
        <dbReference type="ARBA" id="ARBA00022490"/>
    </source>
</evidence>
<keyword evidence="18" id="KW-0539">Nucleus</keyword>
<feature type="repeat" description="WD" evidence="23">
    <location>
        <begin position="143"/>
        <end position="174"/>
    </location>
</feature>
<keyword evidence="13" id="KW-0805">Transcription regulation</keyword>
<evidence type="ECO:0000256" key="15">
    <source>
        <dbReference type="ARBA" id="ARBA00023163"/>
    </source>
</evidence>
<dbReference type="SMART" id="SM01389">
    <property type="entry name" value="Spt4"/>
    <property type="match status" value="1"/>
</dbReference>
<evidence type="ECO:0000256" key="2">
    <source>
        <dbReference type="ARBA" id="ARBA00004245"/>
    </source>
</evidence>
<keyword evidence="14" id="KW-0010">Activator</keyword>
<dbReference type="Proteomes" id="UP000270296">
    <property type="component" value="Unassembled WGS sequence"/>
</dbReference>
<evidence type="ECO:0000256" key="9">
    <source>
        <dbReference type="ARBA" id="ARBA00022723"/>
    </source>
</evidence>
<dbReference type="EMBL" id="UZAM01008576">
    <property type="protein sequence ID" value="VDP05500.1"/>
    <property type="molecule type" value="Genomic_DNA"/>
</dbReference>
<dbReference type="Pfam" id="PF00400">
    <property type="entry name" value="WD40"/>
    <property type="match status" value="2"/>
</dbReference>
<dbReference type="SMART" id="SM00320">
    <property type="entry name" value="WD40"/>
    <property type="match status" value="4"/>
</dbReference>
<comment type="similarity">
    <text evidence="3">Belongs to the WD repeat ARPC1 family.</text>
</comment>
<dbReference type="SUPFAM" id="SSF63393">
    <property type="entry name" value="RNA polymerase subunits"/>
    <property type="match status" value="1"/>
</dbReference>
<evidence type="ECO:0000256" key="12">
    <source>
        <dbReference type="ARBA" id="ARBA00022833"/>
    </source>
</evidence>
<evidence type="ECO:0000256" key="13">
    <source>
        <dbReference type="ARBA" id="ARBA00023015"/>
    </source>
</evidence>
<protein>
    <recommendedName>
        <fullName evidence="5">Transcription elongation factor SPT4</fullName>
    </recommendedName>
    <alternativeName>
        <fullName evidence="19">Arp2/3 complex 41 kDa subunit</fullName>
    </alternativeName>
    <alternativeName>
        <fullName evidence="22">DRB sensitivity-inducing factor small subunit</fullName>
    </alternativeName>
    <alternativeName>
        <fullName evidence="21">Transcription elongation factor spt4</fullName>
    </alternativeName>
    <alternativeName>
        <fullName evidence="20">p41-ARC</fullName>
    </alternativeName>
</protein>
<keyword evidence="15" id="KW-0804">Transcription</keyword>
<dbReference type="InterPro" id="IPR022800">
    <property type="entry name" value="Spt4/RpoE2_Znf"/>
</dbReference>
<evidence type="ECO:0000256" key="16">
    <source>
        <dbReference type="ARBA" id="ARBA00023203"/>
    </source>
</evidence>
<keyword evidence="9" id="KW-0479">Metal-binding</keyword>
<dbReference type="PANTHER" id="PTHR10709">
    <property type="entry name" value="ACTIN-RELATED PROTEIN 2/3 COMPLEX SUBUNIT 1"/>
    <property type="match status" value="1"/>
</dbReference>
<keyword evidence="26" id="KW-1185">Reference proteome</keyword>
<dbReference type="PANTHER" id="PTHR10709:SF2">
    <property type="entry name" value="ACTIN-RELATED PROTEIN 2_3 COMPLEX SUBUNIT"/>
    <property type="match status" value="1"/>
</dbReference>
<evidence type="ECO:0000313" key="26">
    <source>
        <dbReference type="Proteomes" id="UP000270296"/>
    </source>
</evidence>
<evidence type="ECO:0000256" key="11">
    <source>
        <dbReference type="ARBA" id="ARBA00022771"/>
    </source>
</evidence>
<keyword evidence="10" id="KW-0677">Repeat</keyword>
<evidence type="ECO:0000256" key="1">
    <source>
        <dbReference type="ARBA" id="ARBA00004123"/>
    </source>
</evidence>
<evidence type="ECO:0000256" key="21">
    <source>
        <dbReference type="ARBA" id="ARBA00070621"/>
    </source>
</evidence>
<evidence type="ECO:0000256" key="5">
    <source>
        <dbReference type="ARBA" id="ARBA00020182"/>
    </source>
</evidence>
<dbReference type="PROSITE" id="PS50082">
    <property type="entry name" value="WD_REPEATS_2"/>
    <property type="match status" value="1"/>
</dbReference>
<keyword evidence="7" id="KW-0678">Repressor</keyword>
<evidence type="ECO:0000256" key="18">
    <source>
        <dbReference type="ARBA" id="ARBA00023242"/>
    </source>
</evidence>
<comment type="subcellular location">
    <subcellularLocation>
        <location evidence="2">Cytoplasm</location>
        <location evidence="2">Cytoskeleton</location>
    </subcellularLocation>
    <subcellularLocation>
        <location evidence="1">Nucleus</location>
    </subcellularLocation>
</comment>
<keyword evidence="11" id="KW-0863">Zinc-finger</keyword>
<evidence type="ECO:0000256" key="20">
    <source>
        <dbReference type="ARBA" id="ARBA00041789"/>
    </source>
</evidence>
<evidence type="ECO:0000256" key="4">
    <source>
        <dbReference type="ARBA" id="ARBA00010464"/>
    </source>
</evidence>
<keyword evidence="17" id="KW-0206">Cytoskeleton</keyword>
<evidence type="ECO:0000256" key="22">
    <source>
        <dbReference type="ARBA" id="ARBA00079864"/>
    </source>
</evidence>
<dbReference type="InterPro" id="IPR036322">
    <property type="entry name" value="WD40_repeat_dom_sf"/>
</dbReference>
<dbReference type="Gene3D" id="3.30.40.210">
    <property type="match status" value="1"/>
</dbReference>
<dbReference type="OrthoDB" id="406844at2759"/>
<keyword evidence="12" id="KW-0862">Zinc</keyword>
<dbReference type="InterPro" id="IPR015943">
    <property type="entry name" value="WD40/YVTN_repeat-like_dom_sf"/>
</dbReference>
<dbReference type="GO" id="GO:0034314">
    <property type="term" value="P:Arp2/3 complex-mediated actin nucleation"/>
    <property type="evidence" value="ECO:0007669"/>
    <property type="project" value="InterPro"/>
</dbReference>
<dbReference type="FunFam" id="3.30.40.210:FF:000001">
    <property type="entry name" value="Transcription elongation factor SPT4"/>
    <property type="match status" value="1"/>
</dbReference>
<dbReference type="Gene3D" id="2.130.10.10">
    <property type="entry name" value="YVTN repeat-like/Quinoprotein amine dehydrogenase"/>
    <property type="match status" value="1"/>
</dbReference>
<dbReference type="PROSITE" id="PS50294">
    <property type="entry name" value="WD_REPEATS_REGION"/>
    <property type="match status" value="1"/>
</dbReference>
<dbReference type="InterPro" id="IPR017383">
    <property type="entry name" value="ARPC1"/>
</dbReference>
<evidence type="ECO:0000256" key="3">
    <source>
        <dbReference type="ARBA" id="ARBA00006260"/>
    </source>
</evidence>
<evidence type="ECO:0000256" key="17">
    <source>
        <dbReference type="ARBA" id="ARBA00023212"/>
    </source>
</evidence>
<evidence type="ECO:0000256" key="7">
    <source>
        <dbReference type="ARBA" id="ARBA00022491"/>
    </source>
</evidence>
<gene>
    <name evidence="25" type="ORF">SBAD_LOCUS4828</name>
</gene>
<comment type="similarity">
    <text evidence="4">Belongs to the SPT4 family.</text>
</comment>